<name>A0AAE0DYM9_9ROSI</name>
<evidence type="ECO:0000256" key="1">
    <source>
        <dbReference type="ARBA" id="ARBA00022722"/>
    </source>
</evidence>
<dbReference type="Proteomes" id="UP001281410">
    <property type="component" value="Unassembled WGS sequence"/>
</dbReference>
<dbReference type="SUPFAM" id="SSF53098">
    <property type="entry name" value="Ribonuclease H-like"/>
    <property type="match status" value="1"/>
</dbReference>
<keyword evidence="1" id="KW-0540">Nuclease</keyword>
<dbReference type="Gene3D" id="3.30.420.10">
    <property type="entry name" value="Ribonuclease H-like superfamily/Ribonuclease H"/>
    <property type="match status" value="1"/>
</dbReference>
<dbReference type="AlphaFoldDB" id="A0AAE0DYM9"/>
<dbReference type="PANTHER" id="PTHR13620">
    <property type="entry name" value="3-5 EXONUCLEASE"/>
    <property type="match status" value="1"/>
</dbReference>
<protein>
    <submittedName>
        <fullName evidence="3">Uncharacterized protein</fullName>
    </submittedName>
</protein>
<comment type="caution">
    <text evidence="3">The sequence shown here is derived from an EMBL/GenBank/DDBJ whole genome shotgun (WGS) entry which is preliminary data.</text>
</comment>
<dbReference type="InterPro" id="IPR036397">
    <property type="entry name" value="RNaseH_sf"/>
</dbReference>
<dbReference type="GO" id="GO:0008408">
    <property type="term" value="F:3'-5' exonuclease activity"/>
    <property type="evidence" value="ECO:0007669"/>
    <property type="project" value="TreeGrafter"/>
</dbReference>
<organism evidence="3 4">
    <name type="scientific">Dipteronia sinensis</name>
    <dbReference type="NCBI Taxonomy" id="43782"/>
    <lineage>
        <taxon>Eukaryota</taxon>
        <taxon>Viridiplantae</taxon>
        <taxon>Streptophyta</taxon>
        <taxon>Embryophyta</taxon>
        <taxon>Tracheophyta</taxon>
        <taxon>Spermatophyta</taxon>
        <taxon>Magnoliopsida</taxon>
        <taxon>eudicotyledons</taxon>
        <taxon>Gunneridae</taxon>
        <taxon>Pentapetalae</taxon>
        <taxon>rosids</taxon>
        <taxon>malvids</taxon>
        <taxon>Sapindales</taxon>
        <taxon>Sapindaceae</taxon>
        <taxon>Hippocastanoideae</taxon>
        <taxon>Acereae</taxon>
        <taxon>Dipteronia</taxon>
    </lineage>
</organism>
<dbReference type="EMBL" id="JANJYJ010000007">
    <property type="protein sequence ID" value="KAK3197830.1"/>
    <property type="molecule type" value="Genomic_DNA"/>
</dbReference>
<dbReference type="InterPro" id="IPR012337">
    <property type="entry name" value="RNaseH-like_sf"/>
</dbReference>
<keyword evidence="4" id="KW-1185">Reference proteome</keyword>
<evidence type="ECO:0000256" key="2">
    <source>
        <dbReference type="ARBA" id="ARBA00022801"/>
    </source>
</evidence>
<proteinExistence type="predicted"/>
<evidence type="ECO:0000313" key="4">
    <source>
        <dbReference type="Proteomes" id="UP001281410"/>
    </source>
</evidence>
<gene>
    <name evidence="3" type="ORF">Dsin_021245</name>
</gene>
<dbReference type="GO" id="GO:0005737">
    <property type="term" value="C:cytoplasm"/>
    <property type="evidence" value="ECO:0007669"/>
    <property type="project" value="TreeGrafter"/>
</dbReference>
<reference evidence="3" key="1">
    <citation type="journal article" date="2023" name="Plant J.">
        <title>Genome sequences and population genomics provide insights into the demographic history, inbreeding, and mutation load of two 'living fossil' tree species of Dipteronia.</title>
        <authorList>
            <person name="Feng Y."/>
            <person name="Comes H.P."/>
            <person name="Chen J."/>
            <person name="Zhu S."/>
            <person name="Lu R."/>
            <person name="Zhang X."/>
            <person name="Li P."/>
            <person name="Qiu J."/>
            <person name="Olsen K.M."/>
            <person name="Qiu Y."/>
        </authorList>
    </citation>
    <scope>NUCLEOTIDE SEQUENCE</scope>
    <source>
        <strain evidence="3">NBL</strain>
    </source>
</reference>
<dbReference type="PANTHER" id="PTHR13620:SF102">
    <property type="entry name" value="PROTEIN RISC-INTERACTING CLEARING 3'-5' EXORIBONUCLEASE 2"/>
    <property type="match status" value="1"/>
</dbReference>
<evidence type="ECO:0000313" key="3">
    <source>
        <dbReference type="EMBL" id="KAK3197830.1"/>
    </source>
</evidence>
<keyword evidence="2" id="KW-0378">Hydrolase</keyword>
<dbReference type="GO" id="GO:0005634">
    <property type="term" value="C:nucleus"/>
    <property type="evidence" value="ECO:0007669"/>
    <property type="project" value="TreeGrafter"/>
</dbReference>
<dbReference type="InterPro" id="IPR051132">
    <property type="entry name" value="3-5_Exonuclease_domain"/>
</dbReference>
<sequence>MVLTRHSKAMALDFTQDLGMENVVPLVKKASWNLKEKIGKIIEAGVVLCFDFNGKEKDMVEEIVRRIKDGTFGVFCNKGFVFAGVHMQKDLEKLRKQYGYEVPNFVDLSQLASKVFNRPLLSACGVRELAKEVLVDQVGVFNGLAESNLSGANFSRNLIEGAAADAYAAYKIAKALLK</sequence>
<accession>A0AAE0DYM9</accession>
<dbReference type="GO" id="GO:0003676">
    <property type="term" value="F:nucleic acid binding"/>
    <property type="evidence" value="ECO:0007669"/>
    <property type="project" value="InterPro"/>
</dbReference>